<evidence type="ECO:0000313" key="3">
    <source>
        <dbReference type="EMBL" id="NGN73402.1"/>
    </source>
</evidence>
<reference evidence="3 13" key="4">
    <citation type="submission" date="2020-02" db="EMBL/GenBank/DDBJ databases">
        <title>Klebsiella pneumoniae genome sequencing and assembly.</title>
        <authorList>
            <person name="Starkova P.S."/>
            <person name="Sulyan O.S."/>
            <person name="Likholetova D.V."/>
            <person name="Ageevets V.A."/>
            <person name="Lazareva I.V."/>
            <person name="Sopova J.V."/>
            <person name="Sidorenko S.V."/>
        </authorList>
    </citation>
    <scope>NUCLEOTIDE SEQUENCE [LARGE SCALE GENOMIC DNA]</scope>
    <source>
        <strain evidence="3 13">2429</strain>
    </source>
</reference>
<dbReference type="EMBL" id="WJWF01000031">
    <property type="protein sequence ID" value="MRL38347.1"/>
    <property type="molecule type" value="Genomic_DNA"/>
</dbReference>
<dbReference type="Proteomes" id="UP000077826">
    <property type="component" value="Unassembled WGS sequence"/>
</dbReference>
<evidence type="ECO:0000313" key="6">
    <source>
        <dbReference type="EMBL" id="SXN32095.1"/>
    </source>
</evidence>
<dbReference type="EMBL" id="UFEU01000004">
    <property type="protein sequence ID" value="SSK29150.1"/>
    <property type="molecule type" value="Genomic_DNA"/>
</dbReference>
<dbReference type="EMBL" id="ULCI01000011">
    <property type="protein sequence ID" value="SYR41062.1"/>
    <property type="molecule type" value="Genomic_DNA"/>
</dbReference>
<evidence type="ECO:0000313" key="9">
    <source>
        <dbReference type="Proteomes" id="UP000252603"/>
    </source>
</evidence>
<evidence type="ECO:0000313" key="12">
    <source>
        <dbReference type="Proteomes" id="UP000468995"/>
    </source>
</evidence>
<reference evidence="10 11" key="1">
    <citation type="submission" date="2018-08" db="EMBL/GenBank/DDBJ databases">
        <authorList>
            <consortium name="Pathogen Informatics"/>
        </authorList>
    </citation>
    <scope>NUCLEOTIDE SEQUENCE [LARGE SCALE GENOMIC DNA]</scope>
    <source>
        <strain evidence="5 9">4300STDY6470422</strain>
        <strain evidence="6 11">EuSCAPE_AT029</strain>
        <strain evidence="7 10">EuSCAPE_HU047</strain>
        <strain evidence="4">K480</strain>
        <strain evidence="8">k480</strain>
    </source>
</reference>
<evidence type="ECO:0000313" key="1">
    <source>
        <dbReference type="EMBL" id="MRL38347.1"/>
    </source>
</evidence>
<evidence type="ECO:0000313" key="13">
    <source>
        <dbReference type="Proteomes" id="UP000479475"/>
    </source>
</evidence>
<dbReference type="Pfam" id="PF16277">
    <property type="entry name" value="DUF4926"/>
    <property type="match status" value="1"/>
</dbReference>
<dbReference type="Proteomes" id="UP000468995">
    <property type="component" value="Unassembled WGS sequence"/>
</dbReference>
<accession>A0A0C7KG13</accession>
<evidence type="ECO:0000313" key="11">
    <source>
        <dbReference type="Proteomes" id="UP000259975"/>
    </source>
</evidence>
<dbReference type="EMBL" id="FLDK01000002">
    <property type="protein sequence ID" value="SBG94851.1"/>
    <property type="molecule type" value="Genomic_DNA"/>
</dbReference>
<dbReference type="EMBL" id="JAAKYD010000012">
    <property type="protein sequence ID" value="NGN73402.1"/>
    <property type="molecule type" value="Genomic_DNA"/>
</dbReference>
<dbReference type="NCBIfam" id="NF038335">
    <property type="entry name" value="YPO0640_fam"/>
    <property type="match status" value="1"/>
</dbReference>
<reference evidence="2 12" key="2">
    <citation type="submission" date="2019-07" db="EMBL/GenBank/DDBJ databases">
        <title>Genome sequence of OXA-232-producing Klebsiella pneumoniae ST23 from septicemic neonate.</title>
        <authorList>
            <person name="Mukherjee S."/>
            <person name="Naha S."/>
            <person name="Bhadury P."/>
            <person name="Basu S."/>
        </authorList>
    </citation>
    <scope>NUCLEOTIDE SEQUENCE [LARGE SCALE GENOMIC DNA]</scope>
    <source>
        <strain evidence="2 12">EN5275</strain>
    </source>
</reference>
<evidence type="ECO:0000313" key="2">
    <source>
        <dbReference type="EMBL" id="MSS29443.1"/>
    </source>
</evidence>
<organism evidence="6 11">
    <name type="scientific">Klebsiella pneumoniae</name>
    <dbReference type="NCBI Taxonomy" id="573"/>
    <lineage>
        <taxon>Bacteria</taxon>
        <taxon>Pseudomonadati</taxon>
        <taxon>Pseudomonadota</taxon>
        <taxon>Gammaproteobacteria</taxon>
        <taxon>Enterobacterales</taxon>
        <taxon>Enterobacteriaceae</taxon>
        <taxon>Klebsiella/Raoultella group</taxon>
        <taxon>Klebsiella</taxon>
        <taxon>Klebsiella pneumoniae complex</taxon>
    </lineage>
</organism>
<dbReference type="Proteomes" id="UP000258253">
    <property type="component" value="Unassembled WGS sequence"/>
</dbReference>
<gene>
    <name evidence="2" type="ORF">FME62_01330</name>
    <name evidence="3" type="ORF">G4V31_14845</name>
    <name evidence="1" type="ORF">GJJ18_23270</name>
    <name evidence="4" type="ORF">SAMEA2273558_00977</name>
    <name evidence="6" type="ORF">SAMEA3499901_03127</name>
    <name evidence="7" type="ORF">SAMEA3538828_02909</name>
    <name evidence="5" type="ORF">SAMEA4364603_01990</name>
</gene>
<dbReference type="RefSeq" id="WP_004891304.1">
    <property type="nucleotide sequence ID" value="NZ_AP025246.1"/>
</dbReference>
<evidence type="ECO:0000313" key="4">
    <source>
        <dbReference type="EMBL" id="SBG94851.1"/>
    </source>
</evidence>
<dbReference type="EMBL" id="VINI01000001">
    <property type="protein sequence ID" value="MSS29443.1"/>
    <property type="molecule type" value="Genomic_DNA"/>
</dbReference>
<dbReference type="Proteomes" id="UP000252603">
    <property type="component" value="Unassembled WGS sequence"/>
</dbReference>
<dbReference type="EMBL" id="UKGE01000012">
    <property type="protein sequence ID" value="SXN32095.1"/>
    <property type="molecule type" value="Genomic_DNA"/>
</dbReference>
<sequence length="227" mass="25672">MKSAELDVVVLSEDLPNEGLVKGTLGTIVMVFNSPTTGYLVEFCDEKGKTIAMPVLFPAQLKRYFTIRNLKSLMVEGNYPVADPVDPDVMADLMHKVAPVEWEDKKRRVYEDIQRLLISRPDYADMFNIMDGGEYNGMTLYSLVQAENGEPAWSNIFVRNFDTRINEIYVDPNLIGKVVIGEEGMSVIVYSFTDDRFEIRDKVSSDYVIESHTHFNGLLSALIEPVS</sequence>
<evidence type="ECO:0000313" key="7">
    <source>
        <dbReference type="EMBL" id="SYR41062.1"/>
    </source>
</evidence>
<name>A0A0C7KG13_KLEPN</name>
<dbReference type="InterPro" id="IPR032568">
    <property type="entry name" value="DUF4926"/>
</dbReference>
<reference evidence="1" key="3">
    <citation type="submission" date="2019-10" db="EMBL/GenBank/DDBJ databases">
        <title>Molecular typing, antibiotic resistance determination and virulence profiling for 36 multidrug-resistant clinical Klebsiella pneumoniae isolates using second- and third-generation sequencing.</title>
        <authorList>
            <person name="Shelenkov A."/>
            <person name="Mikhaylova Y."/>
            <person name="Yanushevich Y."/>
            <person name="Samoilov A."/>
            <person name="Petrova L."/>
            <person name="Fomina V."/>
            <person name="Gusarov V."/>
            <person name="Zamyatin M."/>
            <person name="Shagin D."/>
        </authorList>
    </citation>
    <scope>NUCLEOTIDE SEQUENCE [LARGE SCALE GENOMIC DNA]</scope>
    <source>
        <strain evidence="1">CriePir115</strain>
    </source>
</reference>
<protein>
    <submittedName>
        <fullName evidence="1">DUF4926 domain-containing protein</fullName>
    </submittedName>
</protein>
<dbReference type="Proteomes" id="UP000479475">
    <property type="component" value="Unassembled WGS sequence"/>
</dbReference>
<evidence type="ECO:0000313" key="5">
    <source>
        <dbReference type="EMBL" id="SSK29150.1"/>
    </source>
</evidence>
<dbReference type="AlphaFoldDB" id="A0A0C7KG13"/>
<dbReference type="Proteomes" id="UP000259975">
    <property type="component" value="Unassembled WGS sequence"/>
</dbReference>
<proteinExistence type="predicted"/>
<dbReference type="KEGG" id="kpx:PMK1_04440"/>
<evidence type="ECO:0000313" key="8">
    <source>
        <dbReference type="Proteomes" id="UP000077826"/>
    </source>
</evidence>
<evidence type="ECO:0000313" key="10">
    <source>
        <dbReference type="Proteomes" id="UP000258253"/>
    </source>
</evidence>